<protein>
    <submittedName>
        <fullName evidence="2">Uncharacterized protein</fullName>
    </submittedName>
</protein>
<evidence type="ECO:0000256" key="1">
    <source>
        <dbReference type="SAM" id="MobiDB-lite"/>
    </source>
</evidence>
<gene>
    <name evidence="2" type="ORF">CL6EHI_091690</name>
</gene>
<dbReference type="VEuPathDB" id="AmoebaDB:EHI8A_223350"/>
<name>A0A5K1VJ08_ENTHI</name>
<accession>A0A5K1VJ08</accession>
<feature type="compositionally biased region" description="Basic and acidic residues" evidence="1">
    <location>
        <begin position="148"/>
        <end position="164"/>
    </location>
</feature>
<dbReference type="VEuPathDB" id="AmoebaDB:EHI5A_166610"/>
<sequence>MTNFYGNRDDIHYEVLSKDIADVYIESQRDPEVNTFVKKLYYTMKEPSYMDWKLNSSGKVEDDEERSRILRSKLESILRSERLSQFLDENGINLNAYNTWVKKKFSKGVKKEMKTVDLPEWVRRYSKKRKDEDADEDEEHGALLKNNKYPDEEKKPKKAETKDK</sequence>
<organism evidence="2 3">
    <name type="scientific">Entamoeba histolytica</name>
    <dbReference type="NCBI Taxonomy" id="5759"/>
    <lineage>
        <taxon>Eukaryota</taxon>
        <taxon>Amoebozoa</taxon>
        <taxon>Evosea</taxon>
        <taxon>Archamoebae</taxon>
        <taxon>Mastigamoebida</taxon>
        <taxon>Entamoebidae</taxon>
        <taxon>Entamoeba</taxon>
    </lineage>
</organism>
<evidence type="ECO:0000313" key="2">
    <source>
        <dbReference type="EMBL" id="GAT98717.1"/>
    </source>
</evidence>
<dbReference type="VEuPathDB" id="AmoebaDB:KM1_201230"/>
<reference evidence="2 3" key="1">
    <citation type="submission" date="2016-05" db="EMBL/GenBank/DDBJ databases">
        <title>First whole genome sequencing of Entamoeba histolytica HM1:IMSS-clone-6.</title>
        <authorList>
            <person name="Mukherjee Avik.K."/>
            <person name="Izumyama S."/>
            <person name="Nakada-Tsukui K."/>
            <person name="Nozaki T."/>
        </authorList>
    </citation>
    <scope>NUCLEOTIDE SEQUENCE [LARGE SCALE GENOMIC DNA]</scope>
    <source>
        <strain evidence="2 3">HM1:IMSS clone 6</strain>
    </source>
</reference>
<dbReference type="Proteomes" id="UP000078387">
    <property type="component" value="Unassembled WGS sequence"/>
</dbReference>
<comment type="caution">
    <text evidence="2">The sequence shown here is derived from an EMBL/GenBank/DDBJ whole genome shotgun (WGS) entry which is preliminary data.</text>
</comment>
<dbReference type="AlphaFoldDB" id="A0A5K1VJ08"/>
<dbReference type="EMBL" id="BDEQ01000001">
    <property type="protein sequence ID" value="GAT98717.1"/>
    <property type="molecule type" value="Genomic_DNA"/>
</dbReference>
<feature type="region of interest" description="Disordered" evidence="1">
    <location>
        <begin position="127"/>
        <end position="164"/>
    </location>
</feature>
<proteinExistence type="predicted"/>
<dbReference type="VEuPathDB" id="AmoebaDB:EHI_091690"/>
<dbReference type="OMA" id="SERMSQF"/>
<dbReference type="VEuPathDB" id="AmoebaDB:EHI7A_123980"/>
<evidence type="ECO:0000313" key="3">
    <source>
        <dbReference type="Proteomes" id="UP000078387"/>
    </source>
</evidence>